<dbReference type="InterPro" id="IPR027417">
    <property type="entry name" value="P-loop_NTPase"/>
</dbReference>
<dbReference type="InterPro" id="IPR002789">
    <property type="entry name" value="HerA_central"/>
</dbReference>
<dbReference type="PANTHER" id="PTHR30121">
    <property type="entry name" value="UNCHARACTERIZED PROTEIN YJGR-RELATED"/>
    <property type="match status" value="1"/>
</dbReference>
<dbReference type="Pfam" id="PF01935">
    <property type="entry name" value="DUF87"/>
    <property type="match status" value="1"/>
</dbReference>
<dbReference type="PANTHER" id="PTHR30121:SF6">
    <property type="entry name" value="SLR6007 PROTEIN"/>
    <property type="match status" value="1"/>
</dbReference>
<feature type="coiled-coil region" evidence="1">
    <location>
        <begin position="93"/>
        <end position="141"/>
    </location>
</feature>
<evidence type="ECO:0000256" key="1">
    <source>
        <dbReference type="SAM" id="Coils"/>
    </source>
</evidence>
<dbReference type="AlphaFoldDB" id="X1DSJ2"/>
<reference evidence="3" key="1">
    <citation type="journal article" date="2014" name="Front. Microbiol.">
        <title>High frequency of phylogenetically diverse reductive dehalogenase-homologous genes in deep subseafloor sedimentary metagenomes.</title>
        <authorList>
            <person name="Kawai M."/>
            <person name="Futagami T."/>
            <person name="Toyoda A."/>
            <person name="Takaki Y."/>
            <person name="Nishi S."/>
            <person name="Hori S."/>
            <person name="Arai W."/>
            <person name="Tsubouchi T."/>
            <person name="Morono Y."/>
            <person name="Uchiyama I."/>
            <person name="Ito T."/>
            <person name="Fujiyama A."/>
            <person name="Inagaki F."/>
            <person name="Takami H."/>
        </authorList>
    </citation>
    <scope>NUCLEOTIDE SEQUENCE</scope>
    <source>
        <strain evidence="3">Expedition CK06-06</strain>
    </source>
</reference>
<organism evidence="3">
    <name type="scientific">marine sediment metagenome</name>
    <dbReference type="NCBI Taxonomy" id="412755"/>
    <lineage>
        <taxon>unclassified sequences</taxon>
        <taxon>metagenomes</taxon>
        <taxon>ecological metagenomes</taxon>
    </lineage>
</organism>
<comment type="caution">
    <text evidence="3">The sequence shown here is derived from an EMBL/GenBank/DDBJ whole genome shotgun (WGS) entry which is preliminary data.</text>
</comment>
<evidence type="ECO:0000259" key="2">
    <source>
        <dbReference type="Pfam" id="PF01935"/>
    </source>
</evidence>
<keyword evidence="1" id="KW-0175">Coiled coil</keyword>
<feature type="domain" description="Helicase HerA central" evidence="2">
    <location>
        <begin position="251"/>
        <end position="376"/>
    </location>
</feature>
<dbReference type="Gene3D" id="1.10.8.730">
    <property type="match status" value="1"/>
</dbReference>
<gene>
    <name evidence="3" type="ORF">S03H2_02002</name>
</gene>
<dbReference type="Gene3D" id="3.40.50.300">
    <property type="entry name" value="P-loop containing nucleotide triphosphate hydrolases"/>
    <property type="match status" value="1"/>
</dbReference>
<evidence type="ECO:0000313" key="3">
    <source>
        <dbReference type="EMBL" id="GAH23137.1"/>
    </source>
</evidence>
<sequence length="394" mass="44140">MALLGKKQPNENLELPEETQIPTVEGSLVDAIAPSALQVTSNYVQIGKKYSRTFFVITYPRFLTANWLSPIINLDKVFNASMFIHPADTGIILKKLRKKLTQIESQIATEEEQGKIRNPILETARDDIENLRDKLIQGTEKFFKYALYITIFEDSIEKLNEAEEQILSLFEAKMVYIRPALFQQEAGINSTLPLGEDKLLVTNSMNTAPLSTTFPFVSSNLSSNKGILYGINRHNNSLIIFDRFSMENGNMVIFGKAGGGKSYAVKVEILRSLMFGADIIVIDPENEYQHLAETVDGSYLKISLTSKHHINPFDISPPGPDETTEEIIRSKIMDLVGLLKVALGKLTPEENSILDKALNEVYASKDITPQSDLKNITPPLLEDLQTILENMEVE</sequence>
<name>X1DSJ2_9ZZZZ</name>
<dbReference type="SUPFAM" id="SSF52540">
    <property type="entry name" value="P-loop containing nucleoside triphosphate hydrolases"/>
    <property type="match status" value="1"/>
</dbReference>
<dbReference type="InterPro" id="IPR051162">
    <property type="entry name" value="T4SS_component"/>
</dbReference>
<proteinExistence type="predicted"/>
<dbReference type="EMBL" id="BARU01000634">
    <property type="protein sequence ID" value="GAH23137.1"/>
    <property type="molecule type" value="Genomic_DNA"/>
</dbReference>
<protein>
    <recommendedName>
        <fullName evidence="2">Helicase HerA central domain-containing protein</fullName>
    </recommendedName>
</protein>
<feature type="non-terminal residue" evidence="3">
    <location>
        <position position="394"/>
    </location>
</feature>
<accession>X1DSJ2</accession>